<keyword evidence="8" id="KW-1185">Reference proteome</keyword>
<dbReference type="Pfam" id="PF00132">
    <property type="entry name" value="Hexapep"/>
    <property type="match status" value="1"/>
</dbReference>
<sequence>MNSVSLWEKIKEDFSQPILHDPAINSKVELFFNYPGVWALANYRIAHALHVKGFKTLARALMGISQIITNTDIHPACTIGRRVFIDHAFGVVVGETAIVGDDVLIYQGVTLGGVSLDRGVKRHPTIGNHTVIGSGAKILGDIIIGENCRIGSNSVVVKSIPDDSTAVGLPARIIDKGRDKNPMAHNKIPDINKELFIYMFKRIKILEEAVLTTNKDLKIKDDELEAIYKCYLESVKE</sequence>
<dbReference type="CDD" id="cd03354">
    <property type="entry name" value="LbH_SAT"/>
    <property type="match status" value="1"/>
</dbReference>
<evidence type="ECO:0000256" key="4">
    <source>
        <dbReference type="ARBA" id="ARBA00022679"/>
    </source>
</evidence>
<protein>
    <recommendedName>
        <fullName evidence="2">serine O-acetyltransferase</fullName>
        <ecNumber evidence="2">2.3.1.30</ecNumber>
    </recommendedName>
</protein>
<gene>
    <name evidence="7" type="ORF">SHALO_1613</name>
</gene>
<dbReference type="InterPro" id="IPR042122">
    <property type="entry name" value="Ser_AcTrfase_N_sf"/>
</dbReference>
<dbReference type="AlphaFoldDB" id="A0A1D7TK81"/>
<name>A0A1D7TK81_9BACT</name>
<evidence type="ECO:0000256" key="2">
    <source>
        <dbReference type="ARBA" id="ARBA00013266"/>
    </source>
</evidence>
<dbReference type="SUPFAM" id="SSF51161">
    <property type="entry name" value="Trimeric LpxA-like enzymes"/>
    <property type="match status" value="1"/>
</dbReference>
<dbReference type="EC" id="2.3.1.30" evidence="2"/>
<dbReference type="Proteomes" id="UP000094609">
    <property type="component" value="Chromosome"/>
</dbReference>
<evidence type="ECO:0000256" key="6">
    <source>
        <dbReference type="ARBA" id="ARBA00049486"/>
    </source>
</evidence>
<dbReference type="Gene3D" id="2.160.10.10">
    <property type="entry name" value="Hexapeptide repeat proteins"/>
    <property type="match status" value="1"/>
</dbReference>
<dbReference type="Gene3D" id="1.10.3130.10">
    <property type="entry name" value="serine acetyltransferase, domain 1"/>
    <property type="match status" value="1"/>
</dbReference>
<dbReference type="InterPro" id="IPR053376">
    <property type="entry name" value="Serine_acetyltransferase"/>
</dbReference>
<dbReference type="STRING" id="1193502.SHALO_1613"/>
<dbReference type="KEGG" id="shal:SHALO_1613"/>
<evidence type="ECO:0000313" key="7">
    <source>
        <dbReference type="EMBL" id="AOO65386.1"/>
    </source>
</evidence>
<proteinExistence type="inferred from homology"/>
<dbReference type="GO" id="GO:0009001">
    <property type="term" value="F:serine O-acetyltransferase activity"/>
    <property type="evidence" value="ECO:0007669"/>
    <property type="project" value="UniProtKB-EC"/>
</dbReference>
<reference evidence="8" key="1">
    <citation type="submission" date="2016-08" db="EMBL/GenBank/DDBJ databases">
        <title>Complete genome sequence of the organohalide-respiring Epsilonproteobacterium Sulfurospirillum halorespirans.</title>
        <authorList>
            <person name="Goris T."/>
            <person name="Zimmermann J."/>
            <person name="Schenz B."/>
            <person name="Lemos M."/>
            <person name="Hackermueller J."/>
            <person name="Diekert G."/>
        </authorList>
    </citation>
    <scope>NUCLEOTIDE SEQUENCE [LARGE SCALE GENOMIC DNA]</scope>
    <source>
        <strain>DSM 13726</strain>
        <strain evidence="8">PCE-M2</strain>
    </source>
</reference>
<dbReference type="FunFam" id="2.160.10.10:FF:000007">
    <property type="entry name" value="Serine acetyltransferase"/>
    <property type="match status" value="1"/>
</dbReference>
<dbReference type="NCBIfam" id="NF041874">
    <property type="entry name" value="EPS_EpsC"/>
    <property type="match status" value="1"/>
</dbReference>
<dbReference type="InterPro" id="IPR001451">
    <property type="entry name" value="Hexapep"/>
</dbReference>
<comment type="similarity">
    <text evidence="1">Belongs to the transferase hexapeptide repeat family.</text>
</comment>
<dbReference type="GO" id="GO:0005737">
    <property type="term" value="C:cytoplasm"/>
    <property type="evidence" value="ECO:0007669"/>
    <property type="project" value="InterPro"/>
</dbReference>
<comment type="catalytic activity">
    <reaction evidence="6">
        <text>L-serine + acetyl-CoA = O-acetyl-L-serine + CoA</text>
        <dbReference type="Rhea" id="RHEA:24560"/>
        <dbReference type="ChEBI" id="CHEBI:33384"/>
        <dbReference type="ChEBI" id="CHEBI:57287"/>
        <dbReference type="ChEBI" id="CHEBI:57288"/>
        <dbReference type="ChEBI" id="CHEBI:58340"/>
        <dbReference type="EC" id="2.3.1.30"/>
    </reaction>
</comment>
<dbReference type="InterPro" id="IPR045304">
    <property type="entry name" value="LbH_SAT"/>
</dbReference>
<dbReference type="GO" id="GO:0006535">
    <property type="term" value="P:cysteine biosynthetic process from serine"/>
    <property type="evidence" value="ECO:0007669"/>
    <property type="project" value="InterPro"/>
</dbReference>
<dbReference type="InterPro" id="IPR005881">
    <property type="entry name" value="Ser_O-AcTrfase"/>
</dbReference>
<dbReference type="NCBIfam" id="TIGR01172">
    <property type="entry name" value="cysE"/>
    <property type="match status" value="1"/>
</dbReference>
<accession>A0A1D7TK81</accession>
<evidence type="ECO:0000256" key="1">
    <source>
        <dbReference type="ARBA" id="ARBA00007274"/>
    </source>
</evidence>
<organism evidence="7 8">
    <name type="scientific">Sulfurospirillum halorespirans DSM 13726</name>
    <dbReference type="NCBI Taxonomy" id="1193502"/>
    <lineage>
        <taxon>Bacteria</taxon>
        <taxon>Pseudomonadati</taxon>
        <taxon>Campylobacterota</taxon>
        <taxon>Epsilonproteobacteria</taxon>
        <taxon>Campylobacterales</taxon>
        <taxon>Sulfurospirillaceae</taxon>
        <taxon>Sulfurospirillum</taxon>
    </lineage>
</organism>
<keyword evidence="5 7" id="KW-0012">Acyltransferase</keyword>
<dbReference type="RefSeq" id="WP_069478090.1">
    <property type="nucleotide sequence ID" value="NZ_CP017111.1"/>
</dbReference>
<evidence type="ECO:0000256" key="3">
    <source>
        <dbReference type="ARBA" id="ARBA00022605"/>
    </source>
</evidence>
<dbReference type="EMBL" id="CP017111">
    <property type="protein sequence ID" value="AOO65386.1"/>
    <property type="molecule type" value="Genomic_DNA"/>
</dbReference>
<dbReference type="InterPro" id="IPR011004">
    <property type="entry name" value="Trimer_LpxA-like_sf"/>
</dbReference>
<evidence type="ECO:0000256" key="5">
    <source>
        <dbReference type="ARBA" id="ARBA00023315"/>
    </source>
</evidence>
<dbReference type="PATRIC" id="fig|1193502.14.peg.1638"/>
<dbReference type="PANTHER" id="PTHR42811">
    <property type="entry name" value="SERINE ACETYLTRANSFERASE"/>
    <property type="match status" value="1"/>
</dbReference>
<evidence type="ECO:0000313" key="8">
    <source>
        <dbReference type="Proteomes" id="UP000094609"/>
    </source>
</evidence>
<keyword evidence="3" id="KW-0028">Amino-acid biosynthesis</keyword>
<keyword evidence="4 7" id="KW-0808">Transferase</keyword>